<organism evidence="1">
    <name type="scientific">Candidatus Kentrum sp. DK</name>
    <dbReference type="NCBI Taxonomy" id="2126562"/>
    <lineage>
        <taxon>Bacteria</taxon>
        <taxon>Pseudomonadati</taxon>
        <taxon>Pseudomonadota</taxon>
        <taxon>Gammaproteobacteria</taxon>
        <taxon>Candidatus Kentrum</taxon>
    </lineage>
</organism>
<protein>
    <submittedName>
        <fullName evidence="1">Uncharacterized protein</fullName>
    </submittedName>
</protein>
<gene>
    <name evidence="1" type="ORF">BECKDK2373C_GA0170839_105025</name>
</gene>
<proteinExistence type="predicted"/>
<sequence>MDGSPRQHADRAWTLARALCFSEFSFFRSRRARRLSLHSPAALHIAFDAKTTAKTTEEDSE</sequence>
<dbReference type="EMBL" id="CAADEY010000050">
    <property type="protein sequence ID" value="VFJ55879.1"/>
    <property type="molecule type" value="Genomic_DNA"/>
</dbReference>
<reference evidence="1" key="1">
    <citation type="submission" date="2019-02" db="EMBL/GenBank/DDBJ databases">
        <authorList>
            <person name="Gruber-Vodicka R. H."/>
            <person name="Seah K. B. B."/>
        </authorList>
    </citation>
    <scope>NUCLEOTIDE SEQUENCE</scope>
    <source>
        <strain evidence="1">BECK_DK161</strain>
    </source>
</reference>
<name>A0A450SPS8_9GAMM</name>
<accession>A0A450SPS8</accession>
<dbReference type="AlphaFoldDB" id="A0A450SPS8"/>
<evidence type="ECO:0000313" key="1">
    <source>
        <dbReference type="EMBL" id="VFJ55879.1"/>
    </source>
</evidence>